<name>A0A174JK28_9FIRM</name>
<reference evidence="2 3" key="1">
    <citation type="submission" date="2015-09" db="EMBL/GenBank/DDBJ databases">
        <authorList>
            <consortium name="Pathogen Informatics"/>
        </authorList>
    </citation>
    <scope>NUCLEOTIDE SEQUENCE [LARGE SCALE GENOMIC DNA]</scope>
    <source>
        <strain evidence="2 3">2789STDY5608849</strain>
    </source>
</reference>
<keyword evidence="1" id="KW-0472">Membrane</keyword>
<feature type="transmembrane region" description="Helical" evidence="1">
    <location>
        <begin position="6"/>
        <end position="29"/>
    </location>
</feature>
<evidence type="ECO:0000256" key="1">
    <source>
        <dbReference type="SAM" id="Phobius"/>
    </source>
</evidence>
<evidence type="ECO:0000313" key="2">
    <source>
        <dbReference type="EMBL" id="CUO98536.1"/>
    </source>
</evidence>
<evidence type="ECO:0000313" key="3">
    <source>
        <dbReference type="Proteomes" id="UP000095706"/>
    </source>
</evidence>
<proteinExistence type="predicted"/>
<organism evidence="2 3">
    <name type="scientific">Fusicatenibacter saccharivorans</name>
    <dbReference type="NCBI Taxonomy" id="1150298"/>
    <lineage>
        <taxon>Bacteria</taxon>
        <taxon>Bacillati</taxon>
        <taxon>Bacillota</taxon>
        <taxon>Clostridia</taxon>
        <taxon>Lachnospirales</taxon>
        <taxon>Lachnospiraceae</taxon>
        <taxon>Fusicatenibacter</taxon>
    </lineage>
</organism>
<keyword evidence="1" id="KW-0812">Transmembrane</keyword>
<keyword evidence="1" id="KW-1133">Transmembrane helix</keyword>
<accession>A0A174JK28</accession>
<sequence length="105" mass="12474">MKKKLFYTAILIILIMLLYYFTLPNYIILNSYSSTSSAFDRYTELNVIVYHCWNINQTIRDIEKEHNQINGTPTLLEINLFSSKRAFHNGAKPFYTEIKSYEKSY</sequence>
<gene>
    <name evidence="2" type="ORF">ERS852406_03309</name>
</gene>
<dbReference type="EMBL" id="CYYV01000026">
    <property type="protein sequence ID" value="CUO98536.1"/>
    <property type="molecule type" value="Genomic_DNA"/>
</dbReference>
<dbReference type="AlphaFoldDB" id="A0A174JK28"/>
<dbReference type="Proteomes" id="UP000095706">
    <property type="component" value="Unassembled WGS sequence"/>
</dbReference>
<protein>
    <submittedName>
        <fullName evidence="2">Uncharacterized protein</fullName>
    </submittedName>
</protein>